<dbReference type="Gene3D" id="3.40.50.1820">
    <property type="entry name" value="alpha/beta hydrolase"/>
    <property type="match status" value="1"/>
</dbReference>
<feature type="domain" description="Cyclic nucleotide-binding" evidence="1">
    <location>
        <begin position="139"/>
        <end position="214"/>
    </location>
</feature>
<keyword evidence="2" id="KW-0378">Hydrolase</keyword>
<dbReference type="InterPro" id="IPR053145">
    <property type="entry name" value="AB_hydrolase_Est10"/>
</dbReference>
<reference evidence="2 3" key="1">
    <citation type="submission" date="2021-07" db="EMBL/GenBank/DDBJ databases">
        <title>Paraburkholderia edwinii protects Aspergillus sp. from phenazines by acting as a toxin sponge.</title>
        <authorList>
            <person name="Dahlstrom K.M."/>
            <person name="Newman D.K."/>
        </authorList>
    </citation>
    <scope>NUCLEOTIDE SEQUENCE [LARGE SCALE GENOMIC DNA]</scope>
    <source>
        <strain evidence="2 3">Pe01</strain>
    </source>
</reference>
<evidence type="ECO:0000313" key="2">
    <source>
        <dbReference type="EMBL" id="QYD67138.1"/>
    </source>
</evidence>
<name>A0ABX8UEG9_9BURK</name>
<proteinExistence type="predicted"/>
<dbReference type="InterPro" id="IPR000073">
    <property type="entry name" value="AB_hydrolase_1"/>
</dbReference>
<protein>
    <submittedName>
        <fullName evidence="2">Alpha/beta fold hydrolase</fullName>
    </submittedName>
</protein>
<keyword evidence="3" id="KW-1185">Reference proteome</keyword>
<dbReference type="EMBL" id="CP080095">
    <property type="protein sequence ID" value="QYD67138.1"/>
    <property type="molecule type" value="Genomic_DNA"/>
</dbReference>
<dbReference type="InterPro" id="IPR000595">
    <property type="entry name" value="cNMP-bd_dom"/>
</dbReference>
<dbReference type="PANTHER" id="PTHR43265:SF1">
    <property type="entry name" value="ESTERASE ESTD"/>
    <property type="match status" value="1"/>
</dbReference>
<accession>A0ABX8UEG9</accession>
<evidence type="ECO:0000313" key="3">
    <source>
        <dbReference type="Proteomes" id="UP000826462"/>
    </source>
</evidence>
<sequence length="256" mass="27307">MTAQTFEFDGPRGYRLAGRLELPDGTPQGWAILAHCFTCGADSKTAARLARALAARGIGVLRFDFAGRGDSGGSFTDMTFAADVEDLIAAGEAMTREGKPPSVLIGHSLGGVAVLMAAGEMPGIRAAVTLGAPFDISDILYESDPLSLQTIETEGEVEVLMAGRPFVVRKSFVDDLARHDFASRIAQLRIPLLVLHSPRDATVSIENAARIFTIATHARNFISLDNADHLLTRGADADYAAARISSWASRNLSPEH</sequence>
<dbReference type="PANTHER" id="PTHR43265">
    <property type="entry name" value="ESTERASE ESTD"/>
    <property type="match status" value="1"/>
</dbReference>
<dbReference type="Proteomes" id="UP000826462">
    <property type="component" value="Chromosome 1"/>
</dbReference>
<gene>
    <name evidence="2" type="ORF">KZJ38_12070</name>
</gene>
<organism evidence="2 3">
    <name type="scientific">Paraburkholderia edwinii</name>
    <dbReference type="NCBI Taxonomy" id="2861782"/>
    <lineage>
        <taxon>Bacteria</taxon>
        <taxon>Pseudomonadati</taxon>
        <taxon>Pseudomonadota</taxon>
        <taxon>Betaproteobacteria</taxon>
        <taxon>Burkholderiales</taxon>
        <taxon>Burkholderiaceae</taxon>
        <taxon>Paraburkholderia</taxon>
    </lineage>
</organism>
<evidence type="ECO:0000259" key="1">
    <source>
        <dbReference type="PROSITE" id="PS50042"/>
    </source>
</evidence>
<dbReference type="SUPFAM" id="SSF53474">
    <property type="entry name" value="alpha/beta-Hydrolases"/>
    <property type="match status" value="1"/>
</dbReference>
<dbReference type="PROSITE" id="PS50042">
    <property type="entry name" value="CNMP_BINDING_3"/>
    <property type="match status" value="1"/>
</dbReference>
<dbReference type="InterPro" id="IPR029058">
    <property type="entry name" value="AB_hydrolase_fold"/>
</dbReference>
<dbReference type="Pfam" id="PF12697">
    <property type="entry name" value="Abhydrolase_6"/>
    <property type="match status" value="1"/>
</dbReference>
<dbReference type="GO" id="GO:0016787">
    <property type="term" value="F:hydrolase activity"/>
    <property type="evidence" value="ECO:0007669"/>
    <property type="project" value="UniProtKB-KW"/>
</dbReference>
<dbReference type="RefSeq" id="WP_219796132.1">
    <property type="nucleotide sequence ID" value="NZ_CP080095.1"/>
</dbReference>